<organism evidence="3 4">
    <name type="scientific">Curtobacterium herbarum</name>
    <dbReference type="NCBI Taxonomy" id="150122"/>
    <lineage>
        <taxon>Bacteria</taxon>
        <taxon>Bacillati</taxon>
        <taxon>Actinomycetota</taxon>
        <taxon>Actinomycetes</taxon>
        <taxon>Micrococcales</taxon>
        <taxon>Microbacteriaceae</taxon>
        <taxon>Curtobacterium</taxon>
    </lineage>
</organism>
<dbReference type="Proteomes" id="UP001501742">
    <property type="component" value="Unassembled WGS sequence"/>
</dbReference>
<evidence type="ECO:0000313" key="3">
    <source>
        <dbReference type="EMBL" id="GAA1493446.1"/>
    </source>
</evidence>
<dbReference type="InterPro" id="IPR010982">
    <property type="entry name" value="Lambda_DNA-bd_dom_sf"/>
</dbReference>
<reference evidence="4" key="1">
    <citation type="journal article" date="2019" name="Int. J. Syst. Evol. Microbiol.">
        <title>The Global Catalogue of Microorganisms (GCM) 10K type strain sequencing project: providing services to taxonomists for standard genome sequencing and annotation.</title>
        <authorList>
            <consortium name="The Broad Institute Genomics Platform"/>
            <consortium name="The Broad Institute Genome Sequencing Center for Infectious Disease"/>
            <person name="Wu L."/>
            <person name="Ma J."/>
        </authorList>
    </citation>
    <scope>NUCLEOTIDE SEQUENCE [LARGE SCALE GENOMIC DNA]</scope>
    <source>
        <strain evidence="4">JCM 12140</strain>
    </source>
</reference>
<dbReference type="SMART" id="SM00530">
    <property type="entry name" value="HTH_XRE"/>
    <property type="match status" value="1"/>
</dbReference>
<protein>
    <submittedName>
        <fullName evidence="3">Helix-turn-helix domain-containing protein</fullName>
    </submittedName>
</protein>
<dbReference type="CDD" id="cd00093">
    <property type="entry name" value="HTH_XRE"/>
    <property type="match status" value="1"/>
</dbReference>
<comment type="caution">
    <text evidence="3">The sequence shown here is derived from an EMBL/GenBank/DDBJ whole genome shotgun (WGS) entry which is preliminary data.</text>
</comment>
<sequence length="195" mass="21286">MNESRIPELRRRRGWTQERLASESTVAVRTVQRLESGRDASLDSLSLIAAALSVSVGELFDEVEGADFGDAVQGLQDREEQQARRDALTGAWKRVYTGCGVLVSIAVIALISVHRAPGVGILIIAAYWVAGKALFELLVRLVLDPRLDVRFPLSVPSATSRWQQVRGGLMRHRVGRSVPASTTAARGPKDTLESE</sequence>
<accession>A0ABP4K3K0</accession>
<keyword evidence="4" id="KW-1185">Reference proteome</keyword>
<gene>
    <name evidence="3" type="ORF">GCM10009627_17920</name>
</gene>
<feature type="transmembrane region" description="Helical" evidence="1">
    <location>
        <begin position="95"/>
        <end position="113"/>
    </location>
</feature>
<dbReference type="Gene3D" id="1.10.260.40">
    <property type="entry name" value="lambda repressor-like DNA-binding domains"/>
    <property type="match status" value="1"/>
</dbReference>
<keyword evidence="1" id="KW-0472">Membrane</keyword>
<dbReference type="RefSeq" id="WP_204608086.1">
    <property type="nucleotide sequence ID" value="NZ_BAAAJX010000006.1"/>
</dbReference>
<evidence type="ECO:0000256" key="1">
    <source>
        <dbReference type="SAM" id="Phobius"/>
    </source>
</evidence>
<dbReference type="PROSITE" id="PS50943">
    <property type="entry name" value="HTH_CROC1"/>
    <property type="match status" value="1"/>
</dbReference>
<dbReference type="Pfam" id="PF01381">
    <property type="entry name" value="HTH_3"/>
    <property type="match status" value="1"/>
</dbReference>
<keyword evidence="1" id="KW-0812">Transmembrane</keyword>
<evidence type="ECO:0000313" key="4">
    <source>
        <dbReference type="Proteomes" id="UP001501742"/>
    </source>
</evidence>
<proteinExistence type="predicted"/>
<keyword evidence="1" id="KW-1133">Transmembrane helix</keyword>
<dbReference type="SUPFAM" id="SSF47413">
    <property type="entry name" value="lambda repressor-like DNA-binding domains"/>
    <property type="match status" value="1"/>
</dbReference>
<evidence type="ECO:0000259" key="2">
    <source>
        <dbReference type="PROSITE" id="PS50943"/>
    </source>
</evidence>
<name>A0ABP4K3K0_9MICO</name>
<feature type="transmembrane region" description="Helical" evidence="1">
    <location>
        <begin position="119"/>
        <end position="143"/>
    </location>
</feature>
<dbReference type="EMBL" id="BAAAJX010000006">
    <property type="protein sequence ID" value="GAA1493446.1"/>
    <property type="molecule type" value="Genomic_DNA"/>
</dbReference>
<dbReference type="InterPro" id="IPR001387">
    <property type="entry name" value="Cro/C1-type_HTH"/>
</dbReference>
<feature type="domain" description="HTH cro/C1-type" evidence="2">
    <location>
        <begin position="6"/>
        <end position="59"/>
    </location>
</feature>